<keyword evidence="4 9" id="KW-0645">Protease</keyword>
<dbReference type="SUPFAM" id="SSF50630">
    <property type="entry name" value="Acid proteases"/>
    <property type="match status" value="1"/>
</dbReference>
<name>A0AAP0RC72_LIQFO</name>
<evidence type="ECO:0000256" key="1">
    <source>
        <dbReference type="ARBA" id="ARBA00004613"/>
    </source>
</evidence>
<keyword evidence="5 9" id="KW-0064">Aspartyl protease</keyword>
<dbReference type="PRINTS" id="PR00792">
    <property type="entry name" value="PEPSIN"/>
</dbReference>
<evidence type="ECO:0000256" key="7">
    <source>
        <dbReference type="ARBA" id="ARBA00023180"/>
    </source>
</evidence>
<evidence type="ECO:0000313" key="13">
    <source>
        <dbReference type="Proteomes" id="UP001415857"/>
    </source>
</evidence>
<evidence type="ECO:0000313" key="12">
    <source>
        <dbReference type="EMBL" id="KAK9274938.1"/>
    </source>
</evidence>
<dbReference type="Pfam" id="PF14541">
    <property type="entry name" value="TAXi_C"/>
    <property type="match status" value="1"/>
</dbReference>
<reference evidence="12 13" key="1">
    <citation type="journal article" date="2024" name="Plant J.">
        <title>Genome sequences and population genomics reveal climatic adaptation and genomic divergence between two closely related sweetgum species.</title>
        <authorList>
            <person name="Xu W.Q."/>
            <person name="Ren C.Q."/>
            <person name="Zhang X.Y."/>
            <person name="Comes H.P."/>
            <person name="Liu X.H."/>
            <person name="Li Y.G."/>
            <person name="Kettle C.J."/>
            <person name="Jalonen R."/>
            <person name="Gaisberger H."/>
            <person name="Ma Y.Z."/>
            <person name="Qiu Y.X."/>
        </authorList>
    </citation>
    <scope>NUCLEOTIDE SEQUENCE [LARGE SCALE GENOMIC DNA]</scope>
    <source>
        <strain evidence="12">Hangzhou</strain>
    </source>
</reference>
<evidence type="ECO:0000256" key="2">
    <source>
        <dbReference type="ARBA" id="ARBA00007447"/>
    </source>
</evidence>
<evidence type="ECO:0000256" key="4">
    <source>
        <dbReference type="ARBA" id="ARBA00022670"/>
    </source>
</evidence>
<dbReference type="Proteomes" id="UP001415857">
    <property type="component" value="Unassembled WGS sequence"/>
</dbReference>
<keyword evidence="7" id="KW-0325">Glycoprotein</keyword>
<evidence type="ECO:0000259" key="11">
    <source>
        <dbReference type="PROSITE" id="PS51767"/>
    </source>
</evidence>
<gene>
    <name evidence="12" type="ORF">L1049_022194</name>
</gene>
<dbReference type="InterPro" id="IPR001461">
    <property type="entry name" value="Aspartic_peptidase_A1"/>
</dbReference>
<feature type="active site" evidence="8">
    <location>
        <position position="314"/>
    </location>
</feature>
<dbReference type="InterPro" id="IPR001969">
    <property type="entry name" value="Aspartic_peptidase_AS"/>
</dbReference>
<dbReference type="InterPro" id="IPR051708">
    <property type="entry name" value="Plant_Aspart_Prot_A1"/>
</dbReference>
<feature type="signal peptide" evidence="10">
    <location>
        <begin position="1"/>
        <end position="23"/>
    </location>
</feature>
<dbReference type="FunFam" id="2.40.70.10:FF:000031">
    <property type="entry name" value="Aspartyl protease AED1"/>
    <property type="match status" value="1"/>
</dbReference>
<keyword evidence="10" id="KW-0732">Signal</keyword>
<dbReference type="InterPro" id="IPR021109">
    <property type="entry name" value="Peptidase_aspartic_dom_sf"/>
</dbReference>
<accession>A0AAP0RC72</accession>
<dbReference type="PROSITE" id="PS00141">
    <property type="entry name" value="ASP_PROTEASE"/>
    <property type="match status" value="1"/>
</dbReference>
<dbReference type="EMBL" id="JBBPBK010000011">
    <property type="protein sequence ID" value="KAK9274938.1"/>
    <property type="molecule type" value="Genomic_DNA"/>
</dbReference>
<dbReference type="PANTHER" id="PTHR47967">
    <property type="entry name" value="OS07G0603500 PROTEIN-RELATED"/>
    <property type="match status" value="1"/>
</dbReference>
<dbReference type="PANTHER" id="PTHR47967:SF128">
    <property type="entry name" value="ASPARTIC PROTEINASE CDR1-LIKE"/>
    <property type="match status" value="1"/>
</dbReference>
<comment type="caution">
    <text evidence="12">The sequence shown here is derived from an EMBL/GenBank/DDBJ whole genome shotgun (WGS) entry which is preliminary data.</text>
</comment>
<dbReference type="Gene3D" id="2.40.70.10">
    <property type="entry name" value="Acid Proteases"/>
    <property type="match status" value="2"/>
</dbReference>
<feature type="active site" evidence="8">
    <location>
        <position position="107"/>
    </location>
</feature>
<dbReference type="InterPro" id="IPR032799">
    <property type="entry name" value="TAXi_C"/>
</dbReference>
<feature type="chain" id="PRO_5042864051" description="Peptidase A1 domain-containing protein" evidence="10">
    <location>
        <begin position="24"/>
        <end position="433"/>
    </location>
</feature>
<evidence type="ECO:0000256" key="9">
    <source>
        <dbReference type="RuleBase" id="RU000454"/>
    </source>
</evidence>
<comment type="similarity">
    <text evidence="2 9">Belongs to the peptidase A1 family.</text>
</comment>
<dbReference type="GO" id="GO:0004190">
    <property type="term" value="F:aspartic-type endopeptidase activity"/>
    <property type="evidence" value="ECO:0007669"/>
    <property type="project" value="UniProtKB-KW"/>
</dbReference>
<dbReference type="InterPro" id="IPR033121">
    <property type="entry name" value="PEPTIDASE_A1"/>
</dbReference>
<dbReference type="CDD" id="cd05476">
    <property type="entry name" value="pepsin_A_like_plant"/>
    <property type="match status" value="1"/>
</dbReference>
<evidence type="ECO:0000256" key="8">
    <source>
        <dbReference type="PIRSR" id="PIRSR601461-1"/>
    </source>
</evidence>
<feature type="domain" description="Peptidase A1" evidence="11">
    <location>
        <begin position="89"/>
        <end position="427"/>
    </location>
</feature>
<evidence type="ECO:0000256" key="6">
    <source>
        <dbReference type="ARBA" id="ARBA00022801"/>
    </source>
</evidence>
<dbReference type="InterPro" id="IPR032861">
    <property type="entry name" value="TAXi_N"/>
</dbReference>
<evidence type="ECO:0000256" key="10">
    <source>
        <dbReference type="SAM" id="SignalP"/>
    </source>
</evidence>
<keyword evidence="3" id="KW-0964">Secreted</keyword>
<dbReference type="GO" id="GO:0005576">
    <property type="term" value="C:extracellular region"/>
    <property type="evidence" value="ECO:0007669"/>
    <property type="project" value="UniProtKB-SubCell"/>
</dbReference>
<evidence type="ECO:0000256" key="3">
    <source>
        <dbReference type="ARBA" id="ARBA00022525"/>
    </source>
</evidence>
<protein>
    <recommendedName>
        <fullName evidence="11">Peptidase A1 domain-containing protein</fullName>
    </recommendedName>
</protein>
<sequence>MNKLLCFVMVAFSSLLILFLTEAKTGGFSIELIHRDSPLSPFYNRSITPAEVMTNAALRSISRIDHFRQSSMDESKAIESVVITNGVTYLMKISIGTPPLEFFAIADTGSDLIWIRCTPCVCYPHNSPLFDPSKSSTYQGLSCDSKPCTALSPDQYGCGDTKKCQYSYRYGGKSFTNGNLSTDTFVFSSTDGQAVSFPISVFGCGRYNGGQFTGAEAGIVGLGGGSLSLVSQLGDKIEHKFSYCLLPWTASSASKLRFGMEAVISAGEGVVSTPLVSRSNQPTFYYLNLEGISVGDKRVPWSSTAQGEGNIVIDSGTTYTMVELNFYNNVEAAIREAIALQPVQAPPQSFKLCYATSSAGADGLIPDMIFHFTGADVRLKPFNTFVKINDLECLSIMPSDDISIYGNVAQVNFQVEYDLGRKQVSFAPADCTK</sequence>
<dbReference type="PROSITE" id="PS51767">
    <property type="entry name" value="PEPTIDASE_A1"/>
    <property type="match status" value="1"/>
</dbReference>
<organism evidence="12 13">
    <name type="scientific">Liquidambar formosana</name>
    <name type="common">Formosan gum</name>
    <dbReference type="NCBI Taxonomy" id="63359"/>
    <lineage>
        <taxon>Eukaryota</taxon>
        <taxon>Viridiplantae</taxon>
        <taxon>Streptophyta</taxon>
        <taxon>Embryophyta</taxon>
        <taxon>Tracheophyta</taxon>
        <taxon>Spermatophyta</taxon>
        <taxon>Magnoliopsida</taxon>
        <taxon>eudicotyledons</taxon>
        <taxon>Gunneridae</taxon>
        <taxon>Pentapetalae</taxon>
        <taxon>Saxifragales</taxon>
        <taxon>Altingiaceae</taxon>
        <taxon>Liquidambar</taxon>
    </lineage>
</organism>
<dbReference type="FunFam" id="2.40.70.10:FF:000050">
    <property type="entry name" value="Aspartic proteinase CDR1"/>
    <property type="match status" value="1"/>
</dbReference>
<dbReference type="AlphaFoldDB" id="A0AAP0RC72"/>
<dbReference type="GO" id="GO:0006508">
    <property type="term" value="P:proteolysis"/>
    <property type="evidence" value="ECO:0007669"/>
    <property type="project" value="UniProtKB-KW"/>
</dbReference>
<dbReference type="InterPro" id="IPR034161">
    <property type="entry name" value="Pepsin-like_plant"/>
</dbReference>
<comment type="subcellular location">
    <subcellularLocation>
        <location evidence="1">Secreted</location>
    </subcellularLocation>
</comment>
<keyword evidence="13" id="KW-1185">Reference proteome</keyword>
<dbReference type="Pfam" id="PF14543">
    <property type="entry name" value="TAXi_N"/>
    <property type="match status" value="1"/>
</dbReference>
<evidence type="ECO:0000256" key="5">
    <source>
        <dbReference type="ARBA" id="ARBA00022750"/>
    </source>
</evidence>
<keyword evidence="6 9" id="KW-0378">Hydrolase</keyword>
<proteinExistence type="inferred from homology"/>